<comment type="caution">
    <text evidence="1">The sequence shown here is derived from an EMBL/GenBank/DDBJ whole genome shotgun (WGS) entry which is preliminary data.</text>
</comment>
<gene>
    <name evidence="1" type="ORF">TSAR_006721</name>
</gene>
<sequence>MELLQDIEIQEFPIIDFDVDEYFEQLIRDEFHPNTEEGSISTPPETIGDALEKQLTQTTTLNLNQNGHNLLETVENHLRQ</sequence>
<organism evidence="1 2">
    <name type="scientific">Trichomalopsis sarcophagae</name>
    <dbReference type="NCBI Taxonomy" id="543379"/>
    <lineage>
        <taxon>Eukaryota</taxon>
        <taxon>Metazoa</taxon>
        <taxon>Ecdysozoa</taxon>
        <taxon>Arthropoda</taxon>
        <taxon>Hexapoda</taxon>
        <taxon>Insecta</taxon>
        <taxon>Pterygota</taxon>
        <taxon>Neoptera</taxon>
        <taxon>Endopterygota</taxon>
        <taxon>Hymenoptera</taxon>
        <taxon>Apocrita</taxon>
        <taxon>Proctotrupomorpha</taxon>
        <taxon>Chalcidoidea</taxon>
        <taxon>Pteromalidae</taxon>
        <taxon>Pteromalinae</taxon>
        <taxon>Trichomalopsis</taxon>
    </lineage>
</organism>
<accession>A0A232EN73</accession>
<name>A0A232EN73_9HYME</name>
<dbReference type="EMBL" id="NNAY01003203">
    <property type="protein sequence ID" value="OXU19805.1"/>
    <property type="molecule type" value="Genomic_DNA"/>
</dbReference>
<evidence type="ECO:0000313" key="2">
    <source>
        <dbReference type="Proteomes" id="UP000215335"/>
    </source>
</evidence>
<proteinExistence type="predicted"/>
<evidence type="ECO:0000313" key="1">
    <source>
        <dbReference type="EMBL" id="OXU19805.1"/>
    </source>
</evidence>
<reference evidence="1 2" key="1">
    <citation type="journal article" date="2017" name="Curr. Biol.">
        <title>The Evolution of Venom by Co-option of Single-Copy Genes.</title>
        <authorList>
            <person name="Martinson E.O."/>
            <person name="Mrinalini"/>
            <person name="Kelkar Y.D."/>
            <person name="Chang C.H."/>
            <person name="Werren J.H."/>
        </authorList>
    </citation>
    <scope>NUCLEOTIDE SEQUENCE [LARGE SCALE GENOMIC DNA]</scope>
    <source>
        <strain evidence="1 2">Alberta</strain>
        <tissue evidence="1">Whole body</tissue>
    </source>
</reference>
<keyword evidence="2" id="KW-1185">Reference proteome</keyword>
<dbReference type="AlphaFoldDB" id="A0A232EN73"/>
<dbReference type="Proteomes" id="UP000215335">
    <property type="component" value="Unassembled WGS sequence"/>
</dbReference>
<protein>
    <submittedName>
        <fullName evidence="1">Uncharacterized protein</fullName>
    </submittedName>
</protein>